<keyword evidence="3" id="KW-0238">DNA-binding</keyword>
<feature type="domain" description="Type I restriction modification DNA specificity" evidence="4">
    <location>
        <begin position="201"/>
        <end position="371"/>
    </location>
</feature>
<keyword evidence="6" id="KW-1185">Reference proteome</keyword>
<feature type="domain" description="Type I restriction modification DNA specificity" evidence="4">
    <location>
        <begin position="51"/>
        <end position="184"/>
    </location>
</feature>
<dbReference type="EMBL" id="PQSP01000007">
    <property type="protein sequence ID" value="RUS65991.1"/>
    <property type="molecule type" value="Genomic_DNA"/>
</dbReference>
<evidence type="ECO:0000256" key="3">
    <source>
        <dbReference type="ARBA" id="ARBA00023125"/>
    </source>
</evidence>
<protein>
    <submittedName>
        <fullName evidence="5">Type-1 restriction enzyme specificity protein</fullName>
    </submittedName>
</protein>
<dbReference type="GO" id="GO:0009307">
    <property type="term" value="P:DNA restriction-modification system"/>
    <property type="evidence" value="ECO:0007669"/>
    <property type="project" value="UniProtKB-KW"/>
</dbReference>
<keyword evidence="2" id="KW-0680">Restriction system</keyword>
<dbReference type="Pfam" id="PF01420">
    <property type="entry name" value="Methylase_S"/>
    <property type="match status" value="2"/>
</dbReference>
<comment type="similarity">
    <text evidence="1">Belongs to the type-I restriction system S methylase family.</text>
</comment>
<dbReference type="CDD" id="cd17254">
    <property type="entry name" value="RMtype1_S_FclI-TRD1-CR1_like"/>
    <property type="match status" value="1"/>
</dbReference>
<dbReference type="PANTHER" id="PTHR30408">
    <property type="entry name" value="TYPE-1 RESTRICTION ENZYME ECOKI SPECIFICITY PROTEIN"/>
    <property type="match status" value="1"/>
</dbReference>
<dbReference type="Proteomes" id="UP000286947">
    <property type="component" value="Unassembled WGS sequence"/>
</dbReference>
<comment type="caution">
    <text evidence="5">The sequence shown here is derived from an EMBL/GenBank/DDBJ whole genome shotgun (WGS) entry which is preliminary data.</text>
</comment>
<dbReference type="CDD" id="cd16961">
    <property type="entry name" value="RMtype1_S_TRD-CR_like"/>
    <property type="match status" value="1"/>
</dbReference>
<reference evidence="5 6" key="1">
    <citation type="submission" date="2018-01" db="EMBL/GenBank/DDBJ databases">
        <title>Saezia sanguinis gen. nov., sp. nov., in the order Burkholderiales isolated from human blood.</title>
        <authorList>
            <person name="Medina-Pascual M.J."/>
            <person name="Valdezate S."/>
            <person name="Monzon S."/>
            <person name="Cuesta I."/>
            <person name="Carrasco G."/>
            <person name="Villalon P."/>
            <person name="Saez-Nieto J.A."/>
        </authorList>
    </citation>
    <scope>NUCLEOTIDE SEQUENCE [LARGE SCALE GENOMIC DNA]</scope>
    <source>
        <strain evidence="5 6">CNM695-12</strain>
    </source>
</reference>
<dbReference type="RefSeq" id="WP_126980531.1">
    <property type="nucleotide sequence ID" value="NZ_PQSP01000007.1"/>
</dbReference>
<dbReference type="Gene3D" id="3.90.220.20">
    <property type="entry name" value="DNA methylase specificity domains"/>
    <property type="match status" value="2"/>
</dbReference>
<dbReference type="InterPro" id="IPR052021">
    <property type="entry name" value="Type-I_RS_S_subunit"/>
</dbReference>
<sequence>MSEWLEDTLGNYVAIQTGPFGSLLHASDYVPAGIPSIMPVNIGSARNIVQDKICHISKSDANRLEKYLVHKNDIIYSRRGDVEKCALITERENGWLCGTGCLRIRIHNKKLDSIFCSYYLSTDTVKSWVSANAVGTTMPNLNSSILNRLPILVPSLSEQKAIASVLSSLDNKIDLLHRQNKTLESMAETLFRQWFIEFPQEHWEEKSLSQIATFTNGLACQKFPAVIGEESLPVLKIKELNSGVTNDTDMATANVKPEYVVNHGDVIFAWSASLMVKIWSGPNCVLNQHLFNVRSNKYPKWFYYEWCKFHLREFISISQSHATTMGHIKRKDLDEAMVKIPSDSELNVMSVQIEPLLNQRIEKLKQIQALEKLRDTLLPKLMSGEVRVQYAEEAIESIA</sequence>
<evidence type="ECO:0000256" key="1">
    <source>
        <dbReference type="ARBA" id="ARBA00010923"/>
    </source>
</evidence>
<evidence type="ECO:0000259" key="4">
    <source>
        <dbReference type="Pfam" id="PF01420"/>
    </source>
</evidence>
<accession>A0A433SB84</accession>
<gene>
    <name evidence="5" type="ORF">CUZ56_02347</name>
</gene>
<dbReference type="InterPro" id="IPR000055">
    <property type="entry name" value="Restrct_endonuc_typeI_TRD"/>
</dbReference>
<dbReference type="SUPFAM" id="SSF116734">
    <property type="entry name" value="DNA methylase specificity domain"/>
    <property type="match status" value="2"/>
</dbReference>
<evidence type="ECO:0000313" key="5">
    <source>
        <dbReference type="EMBL" id="RUS65991.1"/>
    </source>
</evidence>
<dbReference type="GO" id="GO:0003677">
    <property type="term" value="F:DNA binding"/>
    <property type="evidence" value="ECO:0007669"/>
    <property type="project" value="UniProtKB-KW"/>
</dbReference>
<proteinExistence type="inferred from homology"/>
<organism evidence="5 6">
    <name type="scientific">Saezia sanguinis</name>
    <dbReference type="NCBI Taxonomy" id="1965230"/>
    <lineage>
        <taxon>Bacteria</taxon>
        <taxon>Pseudomonadati</taxon>
        <taxon>Pseudomonadota</taxon>
        <taxon>Betaproteobacteria</taxon>
        <taxon>Burkholderiales</taxon>
        <taxon>Saeziaceae</taxon>
        <taxon>Saezia</taxon>
    </lineage>
</organism>
<dbReference type="PANTHER" id="PTHR30408:SF13">
    <property type="entry name" value="TYPE I RESTRICTION ENZYME HINDI SPECIFICITY SUBUNIT"/>
    <property type="match status" value="1"/>
</dbReference>
<evidence type="ECO:0000313" key="6">
    <source>
        <dbReference type="Proteomes" id="UP000286947"/>
    </source>
</evidence>
<evidence type="ECO:0000256" key="2">
    <source>
        <dbReference type="ARBA" id="ARBA00022747"/>
    </source>
</evidence>
<dbReference type="OrthoDB" id="9798929at2"/>
<dbReference type="InterPro" id="IPR044946">
    <property type="entry name" value="Restrct_endonuc_typeI_TRD_sf"/>
</dbReference>
<dbReference type="AlphaFoldDB" id="A0A433SB84"/>
<name>A0A433SB84_9BURK</name>